<dbReference type="PANTHER" id="PTHR38015">
    <property type="entry name" value="BLR6086 PROTEIN"/>
    <property type="match status" value="1"/>
</dbReference>
<proteinExistence type="predicted"/>
<dbReference type="InterPro" id="IPR036291">
    <property type="entry name" value="NAD(P)-bd_dom_sf"/>
</dbReference>
<evidence type="ECO:0000256" key="1">
    <source>
        <dbReference type="ARBA" id="ARBA00023002"/>
    </source>
</evidence>
<organism evidence="4 5">
    <name type="scientific">Limosilactobacillus fermentum</name>
    <name type="common">Lactobacillus fermentum</name>
    <dbReference type="NCBI Taxonomy" id="1613"/>
    <lineage>
        <taxon>Bacteria</taxon>
        <taxon>Bacillati</taxon>
        <taxon>Bacillota</taxon>
        <taxon>Bacilli</taxon>
        <taxon>Lactobacillales</taxon>
        <taxon>Lactobacillaceae</taxon>
        <taxon>Limosilactobacillus</taxon>
    </lineage>
</organism>
<dbReference type="PATRIC" id="fig|1613.112.peg.1882"/>
<dbReference type="GO" id="GO:0047129">
    <property type="term" value="F:opine dehydrogenase activity"/>
    <property type="evidence" value="ECO:0007669"/>
    <property type="project" value="UniProtKB-EC"/>
</dbReference>
<name>A0A1D7ZZJ0_LIMFE</name>
<evidence type="ECO:0000313" key="5">
    <source>
        <dbReference type="Proteomes" id="UP000094714"/>
    </source>
</evidence>
<dbReference type="Pfam" id="PF02317">
    <property type="entry name" value="Octopine_DH"/>
    <property type="match status" value="1"/>
</dbReference>
<dbReference type="SUPFAM" id="SSF48179">
    <property type="entry name" value="6-phosphogluconate dehydrogenase C-terminal domain-like"/>
    <property type="match status" value="1"/>
</dbReference>
<dbReference type="InterPro" id="IPR051729">
    <property type="entry name" value="Opine/Lysopine_DH"/>
</dbReference>
<feature type="domain" description="Opine dehydrogenase" evidence="3">
    <location>
        <begin position="223"/>
        <end position="380"/>
    </location>
</feature>
<evidence type="ECO:0000259" key="2">
    <source>
        <dbReference type="Pfam" id="PF01210"/>
    </source>
</evidence>
<reference evidence="4 5" key="1">
    <citation type="submission" date="2016-09" db="EMBL/GenBank/DDBJ databases">
        <title>Genome Sequence of the Lactobacillus fermentum strain NCC2970 (CNCM I-5068).</title>
        <authorList>
            <person name="Barretto C."/>
            <person name="Ngom-Bru C."/>
            <person name="Genevaz A."/>
            <person name="Fournier C."/>
            <person name="Moine D."/>
            <person name="Kassam M."/>
            <person name="Iltis A."/>
            <person name="Sagory-Zalkind P."/>
            <person name="Faucherand G."/>
            <person name="Descombes P."/>
            <person name="Duboux S."/>
        </authorList>
    </citation>
    <scope>NUCLEOTIDE SEQUENCE [LARGE SCALE GENOMIC DNA]</scope>
    <source>
        <strain evidence="4 5">NCC2970</strain>
    </source>
</reference>
<dbReference type="EC" id="1.5.1.28" evidence="4"/>
<dbReference type="InterPro" id="IPR003421">
    <property type="entry name" value="Opine_DH"/>
</dbReference>
<dbReference type="InterPro" id="IPR029752">
    <property type="entry name" value="D-isomer_DH_CS1"/>
</dbReference>
<dbReference type="EMBL" id="CP017151">
    <property type="protein sequence ID" value="AOR75240.1"/>
    <property type="molecule type" value="Genomic_DNA"/>
</dbReference>
<dbReference type="PROSITE" id="PS00065">
    <property type="entry name" value="D_2_HYDROXYACID_DH_1"/>
    <property type="match status" value="1"/>
</dbReference>
<dbReference type="InterPro" id="IPR011128">
    <property type="entry name" value="G3P_DH_NAD-dep_N"/>
</dbReference>
<dbReference type="GO" id="GO:0046168">
    <property type="term" value="P:glycerol-3-phosphate catabolic process"/>
    <property type="evidence" value="ECO:0007669"/>
    <property type="project" value="InterPro"/>
</dbReference>
<gene>
    <name evidence="4" type="ORF">LACFE_CDS1797</name>
</gene>
<dbReference type="GO" id="GO:0016616">
    <property type="term" value="F:oxidoreductase activity, acting on the CH-OH group of donors, NAD or NADP as acceptor"/>
    <property type="evidence" value="ECO:0007669"/>
    <property type="project" value="InterPro"/>
</dbReference>
<dbReference type="AlphaFoldDB" id="A0A1D7ZZJ0"/>
<dbReference type="Pfam" id="PF01210">
    <property type="entry name" value="NAD_Gly3P_dh_N"/>
    <property type="match status" value="1"/>
</dbReference>
<sequence>MSFLIKGGRTMTKQHLADYTIAVLGAGAVGRSVAADCKLAGNQVRLFDLPEFAGESLKDLDKTGIEIQGFELGKYNFKRNGIAKFDLVSDDLAEVVAGVQIILVAVPSVGHQTFFERLVPLLEDGQIIHIIPDNFGSLRLRKVLRETRPDVDVIVGGWSSAPYGTRIVKEAGIDTKRVFLRYRAVSLRGASLPSTDQEAFLKSTEHIGCFDSVTFGDGPVGGKTVLDVGFSNVNPTLHCPGTILGAAVMENYGRVFGGNDKSDFSIYSHVYTESVSAVQYSFYQEEIELAEKIGVDIARYPKETFYSRSNILGPEYMGDGASAPFDEQFPMAFGTGPFSIQDRYVTEDIPVGCHIYHELGQKFGVKTPVIDSIITLGSAMVGIDFDQTGVTLKELGIGHLDRAELLDYLENGNYKEEA</sequence>
<dbReference type="Gene3D" id="3.40.50.720">
    <property type="entry name" value="NAD(P)-binding Rossmann-like Domain"/>
    <property type="match status" value="1"/>
</dbReference>
<dbReference type="Proteomes" id="UP000094714">
    <property type="component" value="Chromosome"/>
</dbReference>
<evidence type="ECO:0000259" key="3">
    <source>
        <dbReference type="Pfam" id="PF02317"/>
    </source>
</evidence>
<protein>
    <submittedName>
        <fullName evidence="4">Putative opine dehydrogenase</fullName>
        <ecNumber evidence="4">1.5.1.28</ecNumber>
    </submittedName>
</protein>
<dbReference type="GO" id="GO:0051287">
    <property type="term" value="F:NAD binding"/>
    <property type="evidence" value="ECO:0007669"/>
    <property type="project" value="InterPro"/>
</dbReference>
<dbReference type="InterPro" id="IPR013328">
    <property type="entry name" value="6PGD_dom2"/>
</dbReference>
<dbReference type="Gene3D" id="1.10.1040.10">
    <property type="entry name" value="N-(1-d-carboxylethyl)-l-norvaline Dehydrogenase, domain 2"/>
    <property type="match status" value="1"/>
</dbReference>
<dbReference type="PANTHER" id="PTHR38015:SF1">
    <property type="entry name" value="OPINE DEHYDROGENASE DOMAIN-CONTAINING PROTEIN"/>
    <property type="match status" value="1"/>
</dbReference>
<accession>A0A1D7ZZJ0</accession>
<keyword evidence="1 4" id="KW-0560">Oxidoreductase</keyword>
<dbReference type="InterPro" id="IPR008927">
    <property type="entry name" value="6-PGluconate_DH-like_C_sf"/>
</dbReference>
<feature type="domain" description="Glycerol-3-phosphate dehydrogenase NAD-dependent N-terminal" evidence="2">
    <location>
        <begin position="21"/>
        <end position="128"/>
    </location>
</feature>
<dbReference type="SUPFAM" id="SSF51735">
    <property type="entry name" value="NAD(P)-binding Rossmann-fold domains"/>
    <property type="match status" value="1"/>
</dbReference>
<evidence type="ECO:0000313" key="4">
    <source>
        <dbReference type="EMBL" id="AOR75240.1"/>
    </source>
</evidence>